<keyword evidence="2" id="KW-1185">Reference proteome</keyword>
<organism evidence="1 2">
    <name type="scientific">Quillaja saponaria</name>
    <name type="common">Soap bark tree</name>
    <dbReference type="NCBI Taxonomy" id="32244"/>
    <lineage>
        <taxon>Eukaryota</taxon>
        <taxon>Viridiplantae</taxon>
        <taxon>Streptophyta</taxon>
        <taxon>Embryophyta</taxon>
        <taxon>Tracheophyta</taxon>
        <taxon>Spermatophyta</taxon>
        <taxon>Magnoliopsida</taxon>
        <taxon>eudicotyledons</taxon>
        <taxon>Gunneridae</taxon>
        <taxon>Pentapetalae</taxon>
        <taxon>rosids</taxon>
        <taxon>fabids</taxon>
        <taxon>Fabales</taxon>
        <taxon>Quillajaceae</taxon>
        <taxon>Quillaja</taxon>
    </lineage>
</organism>
<sequence length="72" mass="8013">MREQYNDHGSFYSWDGDIHNAMEDSSTLVSRPRQSQEEMASSRQILANFPSDCSAAPTINDSSPICVQMISA</sequence>
<comment type="caution">
    <text evidence="1">The sequence shown here is derived from an EMBL/GenBank/DDBJ whole genome shotgun (WGS) entry which is preliminary data.</text>
</comment>
<name>A0AAD7KYA0_QUISA</name>
<reference evidence="1" key="1">
    <citation type="journal article" date="2023" name="Science">
        <title>Elucidation of the pathway for biosynthesis of saponin adjuvants from the soapbark tree.</title>
        <authorList>
            <person name="Reed J."/>
            <person name="Orme A."/>
            <person name="El-Demerdash A."/>
            <person name="Owen C."/>
            <person name="Martin L.B.B."/>
            <person name="Misra R.C."/>
            <person name="Kikuchi S."/>
            <person name="Rejzek M."/>
            <person name="Martin A.C."/>
            <person name="Harkess A."/>
            <person name="Leebens-Mack J."/>
            <person name="Louveau T."/>
            <person name="Stephenson M.J."/>
            <person name="Osbourn A."/>
        </authorList>
    </citation>
    <scope>NUCLEOTIDE SEQUENCE</scope>
    <source>
        <strain evidence="1">S10</strain>
    </source>
</reference>
<proteinExistence type="predicted"/>
<dbReference type="AlphaFoldDB" id="A0AAD7KYA0"/>
<gene>
    <name evidence="1" type="ORF">O6P43_028647</name>
</gene>
<protein>
    <submittedName>
        <fullName evidence="1">Condensin complex subunit 2</fullName>
    </submittedName>
</protein>
<dbReference type="EMBL" id="JARAOO010000012">
    <property type="protein sequence ID" value="KAJ7948124.1"/>
    <property type="molecule type" value="Genomic_DNA"/>
</dbReference>
<evidence type="ECO:0000313" key="1">
    <source>
        <dbReference type="EMBL" id="KAJ7948124.1"/>
    </source>
</evidence>
<dbReference type="Proteomes" id="UP001163823">
    <property type="component" value="Chromosome 12"/>
</dbReference>
<accession>A0AAD7KYA0</accession>
<dbReference type="KEGG" id="qsa:O6P43_028647"/>
<evidence type="ECO:0000313" key="2">
    <source>
        <dbReference type="Proteomes" id="UP001163823"/>
    </source>
</evidence>